<evidence type="ECO:0000313" key="2">
    <source>
        <dbReference type="Proteomes" id="UP000249299"/>
    </source>
</evidence>
<accession>A0A327JNG8</accession>
<comment type="caution">
    <text evidence="1">The sequence shown here is derived from an EMBL/GenBank/DDBJ whole genome shotgun (WGS) entry which is preliminary data.</text>
</comment>
<evidence type="ECO:0000313" key="1">
    <source>
        <dbReference type="EMBL" id="RAI27265.1"/>
    </source>
</evidence>
<dbReference type="AlphaFoldDB" id="A0A327JNG8"/>
<name>A0A327JNG8_9HYPH</name>
<dbReference type="InterPro" id="IPR038530">
    <property type="entry name" value="NiFe-hyd_HybE_sf"/>
</dbReference>
<dbReference type="Pfam" id="PF11939">
    <property type="entry name" value="NiFe-hyd_HybE"/>
    <property type="match status" value="1"/>
</dbReference>
<organism evidence="1 2">
    <name type="scientific">Rhodobium orientis</name>
    <dbReference type="NCBI Taxonomy" id="34017"/>
    <lineage>
        <taxon>Bacteria</taxon>
        <taxon>Pseudomonadati</taxon>
        <taxon>Pseudomonadota</taxon>
        <taxon>Alphaproteobacteria</taxon>
        <taxon>Hyphomicrobiales</taxon>
        <taxon>Rhodobiaceae</taxon>
        <taxon>Rhodobium</taxon>
    </lineage>
</organism>
<gene>
    <name evidence="1" type="ORF">CH339_11010</name>
</gene>
<dbReference type="NCBIfam" id="TIGR03993">
    <property type="entry name" value="hydrog_HybE"/>
    <property type="match status" value="1"/>
</dbReference>
<reference evidence="1 2" key="1">
    <citation type="submission" date="2017-07" db="EMBL/GenBank/DDBJ databases">
        <title>Draft Genome Sequences of Select Purple Nonsulfur Bacteria.</title>
        <authorList>
            <person name="Lasarre B."/>
            <person name="Mckinlay J.B."/>
        </authorList>
    </citation>
    <scope>NUCLEOTIDE SEQUENCE [LARGE SCALE GENOMIC DNA]</scope>
    <source>
        <strain evidence="1 2">DSM 11290</strain>
    </source>
</reference>
<dbReference type="EMBL" id="NPEV01000020">
    <property type="protein sequence ID" value="RAI27265.1"/>
    <property type="molecule type" value="Genomic_DNA"/>
</dbReference>
<proteinExistence type="predicted"/>
<dbReference type="InterPro" id="IPR023994">
    <property type="entry name" value="NiFe-hyd_HybE"/>
</dbReference>
<dbReference type="OrthoDB" id="9808980at2"/>
<dbReference type="RefSeq" id="WP_111434413.1">
    <property type="nucleotide sequence ID" value="NZ_JACIGG010000003.1"/>
</dbReference>
<dbReference type="Proteomes" id="UP000249299">
    <property type="component" value="Unassembled WGS sequence"/>
</dbReference>
<protein>
    <submittedName>
        <fullName evidence="1">Uncharacterized protein</fullName>
    </submittedName>
</protein>
<keyword evidence="2" id="KW-1185">Reference proteome</keyword>
<sequence length="162" mass="17726">MSGAQADVSGGPMAERLAALVADFAEVGETQMRDLPVYNRNVEIETMGFRPYCADYLGVLIAPWFISIVALPRAWTPERAGTGQATHFLPSGPEVFLEAFSEKIGAYASLSLVTALFHIHSQDDARKEAREGLARLMTPLAAGRAKKQTAMSRRDLFRGKVR</sequence>
<dbReference type="Gene3D" id="3.30.1460.40">
    <property type="entry name" value="[NiFe]-hydrogenase assembly chaperone, HybE"/>
    <property type="match status" value="1"/>
</dbReference>